<dbReference type="Gene3D" id="2.40.70.10">
    <property type="entry name" value="Acid Proteases"/>
    <property type="match status" value="1"/>
</dbReference>
<feature type="region of interest" description="Disordered" evidence="1">
    <location>
        <begin position="1"/>
        <end position="49"/>
    </location>
</feature>
<dbReference type="PANTHER" id="PTHR47331:SF1">
    <property type="entry name" value="GAG-LIKE PROTEIN"/>
    <property type="match status" value="1"/>
</dbReference>
<dbReference type="Pfam" id="PF05380">
    <property type="entry name" value="Peptidase_A17"/>
    <property type="match status" value="1"/>
</dbReference>
<keyword evidence="4" id="KW-1185">Reference proteome</keyword>
<name>A0A8R1HNA2_CAEJA</name>
<accession>A0A8R1HNA2</accession>
<evidence type="ECO:0000256" key="1">
    <source>
        <dbReference type="SAM" id="MobiDB-lite"/>
    </source>
</evidence>
<dbReference type="Pfam" id="PF00078">
    <property type="entry name" value="RVT_1"/>
    <property type="match status" value="1"/>
</dbReference>
<sequence length="709" mass="79718">MSCKSFFGQTELSSKPAGSATKIRHSSRGSIPISQEKDPSNRDQESKSCSSTDMIKLDIININFTCITDPEYTLPYLQIRTPSGALLNALIDSGATTVISKQAVRRLKIPVHHQKTITFTGFVSSTGPQKINLYSLELLDNSGNIWTTIIPEFEALPTSVKAPSFSDQDTKFLIQKQIDIKNLTNLKKFDGKPIDLLIGNNILTNLLSSSQRHTLPSGRIVEETYLGFITHPTPSPAAIKPLNGTKNEDRKDNIEHHINNLQIVNMWETDESPTETEISEVINGQSMNSKSINSTLDKLLERSRQLDLLGIEPPTTVQNKQTLNQELIKKFKATAKKDKDDKIHVQFPFNGKEEHLNDNYLVAVKRLISLVEKQLTNSVTRDAYHDIIMQQLASGIIEVAPEAEKQMGPHYFIPHRVIEKLDSLTTKLRIVLDASSHMKNELSLNDCIHPGPSILKSIVGILLRARNKPFLMVADLEKAFHQVRLQAQHRNATKFLWMKNPHSPPTPENIIIYRFTRLPFGITASPFLLAITIILYMEMAPEAINDKIAQNLYVDNVLFTPDTADEALEDYRNSKRAFNNMHMNLREYVCNDSKVMSIIPETDRASSTTCKLLGLLWDSTNDSLSIKIATPPEGVPTKRQLVAFQAATYDPLGLLSPIIVPIKLLSSKVCESKVKWKDPIPDKYHQEWIQIKSSDGKTRSVTIKCKKKS</sequence>
<dbReference type="InterPro" id="IPR043128">
    <property type="entry name" value="Rev_trsase/Diguanyl_cyclase"/>
</dbReference>
<dbReference type="InterPro" id="IPR043502">
    <property type="entry name" value="DNA/RNA_pol_sf"/>
</dbReference>
<dbReference type="AlphaFoldDB" id="A0A8R1HNA2"/>
<dbReference type="InterPro" id="IPR008042">
    <property type="entry name" value="Retrotrans_Pao"/>
</dbReference>
<protein>
    <submittedName>
        <fullName evidence="3">Reverse transcriptase domain-containing protein</fullName>
    </submittedName>
</protein>
<dbReference type="InterPro" id="IPR021109">
    <property type="entry name" value="Peptidase_aspartic_dom_sf"/>
</dbReference>
<dbReference type="InterPro" id="IPR000477">
    <property type="entry name" value="RT_dom"/>
</dbReference>
<dbReference type="PANTHER" id="PTHR47331">
    <property type="entry name" value="PHD-TYPE DOMAIN-CONTAINING PROTEIN"/>
    <property type="match status" value="1"/>
</dbReference>
<proteinExistence type="predicted"/>
<reference evidence="4" key="1">
    <citation type="submission" date="2010-08" db="EMBL/GenBank/DDBJ databases">
        <authorList>
            <consortium name="Caenorhabditis japonica Sequencing Consortium"/>
            <person name="Wilson R.K."/>
        </authorList>
    </citation>
    <scope>NUCLEOTIDE SEQUENCE [LARGE SCALE GENOMIC DNA]</scope>
    <source>
        <strain evidence="4">DF5081</strain>
    </source>
</reference>
<feature type="compositionally biased region" description="Basic and acidic residues" evidence="1">
    <location>
        <begin position="35"/>
        <end position="46"/>
    </location>
</feature>
<reference evidence="3" key="2">
    <citation type="submission" date="2022-06" db="UniProtKB">
        <authorList>
            <consortium name="EnsemblMetazoa"/>
        </authorList>
    </citation>
    <scope>IDENTIFICATION</scope>
    <source>
        <strain evidence="3">DF5081</strain>
    </source>
</reference>
<organism evidence="3 4">
    <name type="scientific">Caenorhabditis japonica</name>
    <dbReference type="NCBI Taxonomy" id="281687"/>
    <lineage>
        <taxon>Eukaryota</taxon>
        <taxon>Metazoa</taxon>
        <taxon>Ecdysozoa</taxon>
        <taxon>Nematoda</taxon>
        <taxon>Chromadorea</taxon>
        <taxon>Rhabditida</taxon>
        <taxon>Rhabditina</taxon>
        <taxon>Rhabditomorpha</taxon>
        <taxon>Rhabditoidea</taxon>
        <taxon>Rhabditidae</taxon>
        <taxon>Peloderinae</taxon>
        <taxon>Caenorhabditis</taxon>
    </lineage>
</organism>
<dbReference type="SUPFAM" id="SSF56672">
    <property type="entry name" value="DNA/RNA polymerases"/>
    <property type="match status" value="1"/>
</dbReference>
<feature type="domain" description="Reverse transcriptase" evidence="2">
    <location>
        <begin position="456"/>
        <end position="586"/>
    </location>
</feature>
<dbReference type="Gene3D" id="3.30.70.270">
    <property type="match status" value="1"/>
</dbReference>
<dbReference type="Proteomes" id="UP000005237">
    <property type="component" value="Unassembled WGS sequence"/>
</dbReference>
<evidence type="ECO:0000313" key="3">
    <source>
        <dbReference type="EnsemblMetazoa" id="CJA06452.1"/>
    </source>
</evidence>
<evidence type="ECO:0000259" key="2">
    <source>
        <dbReference type="Pfam" id="PF00078"/>
    </source>
</evidence>
<evidence type="ECO:0000313" key="4">
    <source>
        <dbReference type="Proteomes" id="UP000005237"/>
    </source>
</evidence>
<dbReference type="EnsemblMetazoa" id="CJA06452.1">
    <property type="protein sequence ID" value="CJA06452.1"/>
    <property type="gene ID" value="WBGene00125656"/>
</dbReference>
<dbReference type="Gene3D" id="3.10.10.10">
    <property type="entry name" value="HIV Type 1 Reverse Transcriptase, subunit A, domain 1"/>
    <property type="match status" value="1"/>
</dbReference>